<keyword evidence="4" id="KW-0653">Protein transport</keyword>
<feature type="compositionally biased region" description="Low complexity" evidence="6">
    <location>
        <begin position="862"/>
        <end position="878"/>
    </location>
</feature>
<dbReference type="GO" id="GO:0006893">
    <property type="term" value="P:Golgi to plasma membrane transport"/>
    <property type="evidence" value="ECO:0007669"/>
    <property type="project" value="UniProtKB-UniRule"/>
</dbReference>
<sequence length="878" mass="97675">MKAKQQCYKFNIGTSVSTTSKSFSPKAFLSKVHPNASFSDLKMGGERLRESLEQRSEALKILVESEFDRFVAVKAATETVYEQMKNGPLRPEEDYSIGPLRESLKSATSKAEQVYTPILENRRKAERLRSTLGVFERSKFFFNLPGTLIEAIEAEKYDTALLAYKRGRNMLDSRPGQVLNLPAPSNSEDGAQHKRIFDKVWLEVEKVVNVFKLKLGEKLTSSNGPIGVEEIEKTIEILLELDPLDDPAWLYFEAHHRSIIEKLKQIFTCATQKVREILAELNTARAKEEQSAIDIRTCLGILDLPPSIEAEAILGQASGSQGWKALLEFIRVPSELLSREIIPYWKIVKGYIDGKYQRVGGRSECLQRSTRLIYLNPETCKQMTNEIITTYVHLLSQFFLFTSDPNSPLGKAAGSAVPEFLPRNTNSITAGYYLKKMIDSLVDWSNEVGSLELPEESLGCLKEMIGNARFRFEASLSVYWVRDSKIFHRLEDWTRPEKNDKEEYVAGTTIYLTRLYTFHRHLTQTAFRLAGATDTTANAIFTGSEEAQLPNKSKSEILQVDCAKKAQSAFLDALYGFLDGLVHVAFTPPKPLPSVDELSDAVAGIKFSSMLMKASKANQDDTRVLLTISNLSHLRTTYIPKLFRQFQVAFRVDMTTDTATLMDVIGQLDALLLGDYIKRKSVILADIINAGVLQVDWFLAPKPTEVHAFVYDALLSLVLVHAQVSAIAGPPNPSSSGDPGGSSLVKTVLSGLIEELANQCLEAFGNVERFGMGGMLQATLEIEFVHQTLTAYVTPEADQTLQSIYKKISLAYQRTPNLEGSNEVLQNELEALKRTLQSSRRTTALAFVCFKKPKAPSSGTAVPPSLLSPPSVDSSQAG</sequence>
<evidence type="ECO:0000256" key="1">
    <source>
        <dbReference type="ARBA" id="ARBA00010578"/>
    </source>
</evidence>
<keyword evidence="9" id="KW-1185">Reference proteome</keyword>
<gene>
    <name evidence="8" type="ORF">MELLADRAFT_37367</name>
</gene>
<keyword evidence="5" id="KW-0175">Coiled coil</keyword>
<comment type="similarity">
    <text evidence="1 4">Belongs to the SEC5 family.</text>
</comment>
<name>F4RSS6_MELLP</name>
<dbReference type="InParanoid" id="F4RSS6"/>
<dbReference type="InterPro" id="IPR039481">
    <property type="entry name" value="EXOC2/Sec5_N_dom"/>
</dbReference>
<comment type="function">
    <text evidence="4">Component of the exocyst complex involved in the docking of exocytic vesicles with fusion sites on the plasma membrane.</text>
</comment>
<proteinExistence type="inferred from homology"/>
<dbReference type="HOGENOM" id="CLU_324954_0_0_1"/>
<feature type="coiled-coil region" evidence="5">
    <location>
        <begin position="815"/>
        <end position="842"/>
    </location>
</feature>
<evidence type="ECO:0000256" key="6">
    <source>
        <dbReference type="SAM" id="MobiDB-lite"/>
    </source>
</evidence>
<keyword evidence="3 4" id="KW-0268">Exocytosis</keyword>
<dbReference type="RefSeq" id="XP_007412176.1">
    <property type="nucleotide sequence ID" value="XM_007412114.1"/>
</dbReference>
<protein>
    <recommendedName>
        <fullName evidence="4">Exocyst complex component SEC5</fullName>
    </recommendedName>
</protein>
<comment type="subunit">
    <text evidence="4">Component of the exocyst complex.</text>
</comment>
<dbReference type="GO" id="GO:0015031">
    <property type="term" value="P:protein transport"/>
    <property type="evidence" value="ECO:0007669"/>
    <property type="project" value="UniProtKB-KW"/>
</dbReference>
<evidence type="ECO:0000313" key="8">
    <source>
        <dbReference type="EMBL" id="EGG04385.1"/>
    </source>
</evidence>
<dbReference type="eggNOG" id="KOG2347">
    <property type="taxonomic scope" value="Eukaryota"/>
</dbReference>
<dbReference type="InterPro" id="IPR029175">
    <property type="entry name" value="EXOC2/Sec5"/>
</dbReference>
<evidence type="ECO:0000259" key="7">
    <source>
        <dbReference type="Pfam" id="PF15469"/>
    </source>
</evidence>
<dbReference type="Proteomes" id="UP000001072">
    <property type="component" value="Unassembled WGS sequence"/>
</dbReference>
<dbReference type="KEGG" id="mlr:MELLADRAFT_37367"/>
<evidence type="ECO:0000256" key="5">
    <source>
        <dbReference type="SAM" id="Coils"/>
    </source>
</evidence>
<evidence type="ECO:0000256" key="4">
    <source>
        <dbReference type="RuleBase" id="RU365069"/>
    </source>
</evidence>
<evidence type="ECO:0000313" key="9">
    <source>
        <dbReference type="Proteomes" id="UP000001072"/>
    </source>
</evidence>
<dbReference type="VEuPathDB" id="FungiDB:MELLADRAFT_37367"/>
<reference evidence="9" key="1">
    <citation type="journal article" date="2011" name="Proc. Natl. Acad. Sci. U.S.A.">
        <title>Obligate biotrophy features unraveled by the genomic analysis of rust fungi.</title>
        <authorList>
            <person name="Duplessis S."/>
            <person name="Cuomo C.A."/>
            <person name="Lin Y.-C."/>
            <person name="Aerts A."/>
            <person name="Tisserant E."/>
            <person name="Veneault-Fourrey C."/>
            <person name="Joly D.L."/>
            <person name="Hacquard S."/>
            <person name="Amselem J."/>
            <person name="Cantarel B.L."/>
            <person name="Chiu R."/>
            <person name="Coutinho P.M."/>
            <person name="Feau N."/>
            <person name="Field M."/>
            <person name="Frey P."/>
            <person name="Gelhaye E."/>
            <person name="Goldberg J."/>
            <person name="Grabherr M.G."/>
            <person name="Kodira C.D."/>
            <person name="Kohler A."/>
            <person name="Kuees U."/>
            <person name="Lindquist E.A."/>
            <person name="Lucas S.M."/>
            <person name="Mago R."/>
            <person name="Mauceli E."/>
            <person name="Morin E."/>
            <person name="Murat C."/>
            <person name="Pangilinan J.L."/>
            <person name="Park R."/>
            <person name="Pearson M."/>
            <person name="Quesneville H."/>
            <person name="Rouhier N."/>
            <person name="Sakthikumar S."/>
            <person name="Salamov A.A."/>
            <person name="Schmutz J."/>
            <person name="Selles B."/>
            <person name="Shapiro H."/>
            <person name="Tanguay P."/>
            <person name="Tuskan G.A."/>
            <person name="Henrissat B."/>
            <person name="Van de Peer Y."/>
            <person name="Rouze P."/>
            <person name="Ellis J.G."/>
            <person name="Dodds P.N."/>
            <person name="Schein J.E."/>
            <person name="Zhong S."/>
            <person name="Hamelin R.C."/>
            <person name="Grigoriev I.V."/>
            <person name="Szabo L.J."/>
            <person name="Martin F."/>
        </authorList>
    </citation>
    <scope>NUCLEOTIDE SEQUENCE [LARGE SCALE GENOMIC DNA]</scope>
    <source>
        <strain evidence="9">98AG31 / pathotype 3-4-7</strain>
    </source>
</reference>
<dbReference type="PANTHER" id="PTHR13043">
    <property type="entry name" value="EXOCYST COMPLEX COMPONENT SEC5"/>
    <property type="match status" value="1"/>
</dbReference>
<dbReference type="GeneID" id="18927634"/>
<dbReference type="STRING" id="747676.F4RSS6"/>
<dbReference type="OrthoDB" id="26242at2759"/>
<keyword evidence="2 4" id="KW-0813">Transport</keyword>
<dbReference type="Pfam" id="PF15469">
    <property type="entry name" value="Sec5"/>
    <property type="match status" value="1"/>
</dbReference>
<organism evidence="9">
    <name type="scientific">Melampsora larici-populina (strain 98AG31 / pathotype 3-4-7)</name>
    <name type="common">Poplar leaf rust fungus</name>
    <dbReference type="NCBI Taxonomy" id="747676"/>
    <lineage>
        <taxon>Eukaryota</taxon>
        <taxon>Fungi</taxon>
        <taxon>Dikarya</taxon>
        <taxon>Basidiomycota</taxon>
        <taxon>Pucciniomycotina</taxon>
        <taxon>Pucciniomycetes</taxon>
        <taxon>Pucciniales</taxon>
        <taxon>Melampsoraceae</taxon>
        <taxon>Melampsora</taxon>
    </lineage>
</organism>
<dbReference type="GO" id="GO:0006887">
    <property type="term" value="P:exocytosis"/>
    <property type="evidence" value="ECO:0007669"/>
    <property type="project" value="UniProtKB-KW"/>
</dbReference>
<evidence type="ECO:0000256" key="2">
    <source>
        <dbReference type="ARBA" id="ARBA00022448"/>
    </source>
</evidence>
<dbReference type="AlphaFoldDB" id="F4RSS6"/>
<accession>F4RSS6</accession>
<dbReference type="PANTHER" id="PTHR13043:SF1">
    <property type="entry name" value="EXOCYST COMPLEX COMPONENT 2"/>
    <property type="match status" value="1"/>
</dbReference>
<feature type="domain" description="Exocyst complex component EXOC2/Sec5 N-terminal" evidence="7">
    <location>
        <begin position="14"/>
        <end position="850"/>
    </location>
</feature>
<feature type="region of interest" description="Disordered" evidence="6">
    <location>
        <begin position="853"/>
        <end position="878"/>
    </location>
</feature>
<evidence type="ECO:0000256" key="3">
    <source>
        <dbReference type="ARBA" id="ARBA00022483"/>
    </source>
</evidence>
<dbReference type="GO" id="GO:0000145">
    <property type="term" value="C:exocyst"/>
    <property type="evidence" value="ECO:0007669"/>
    <property type="project" value="UniProtKB-UniRule"/>
</dbReference>
<dbReference type="EMBL" id="GL883118">
    <property type="protein sequence ID" value="EGG04385.1"/>
    <property type="molecule type" value="Genomic_DNA"/>
</dbReference>